<reference evidence="1" key="1">
    <citation type="submission" date="2021-09" db="EMBL/GenBank/DDBJ databases">
        <authorList>
            <person name="Martin H S."/>
        </authorList>
    </citation>
    <scope>NUCLEOTIDE SEQUENCE</scope>
</reference>
<comment type="caution">
    <text evidence="1">The sequence shown here is derived from an EMBL/GenBank/DDBJ whole genome shotgun (WGS) entry which is preliminary data.</text>
</comment>
<organism evidence="1 2">
    <name type="scientific">Danaus chrysippus</name>
    <name type="common">African queen</name>
    <dbReference type="NCBI Taxonomy" id="151541"/>
    <lineage>
        <taxon>Eukaryota</taxon>
        <taxon>Metazoa</taxon>
        <taxon>Ecdysozoa</taxon>
        <taxon>Arthropoda</taxon>
        <taxon>Hexapoda</taxon>
        <taxon>Insecta</taxon>
        <taxon>Pterygota</taxon>
        <taxon>Neoptera</taxon>
        <taxon>Endopterygota</taxon>
        <taxon>Lepidoptera</taxon>
        <taxon>Glossata</taxon>
        <taxon>Ditrysia</taxon>
        <taxon>Papilionoidea</taxon>
        <taxon>Nymphalidae</taxon>
        <taxon>Danainae</taxon>
        <taxon>Danaini</taxon>
        <taxon>Danaina</taxon>
        <taxon>Danaus</taxon>
        <taxon>Anosia</taxon>
    </lineage>
</organism>
<accession>A0A8J2MWC6</accession>
<dbReference type="EMBL" id="CAKASE010000011">
    <property type="protein sequence ID" value="CAG9557919.1"/>
    <property type="molecule type" value="Genomic_DNA"/>
</dbReference>
<sequence length="98" mass="11432">MEEEDSNPLYSVPDRKPVFRWDRHLQSALHRGEIDYLFKNWDNHAGLKKEHISLKRDTEDVIFLHSDQYIHWAFLHVSNTSTSAMKGGTGGRRQTSHG</sequence>
<keyword evidence="2" id="KW-1185">Reference proteome</keyword>
<protein>
    <submittedName>
        <fullName evidence="1">(African queen) hypothetical protein</fullName>
    </submittedName>
</protein>
<dbReference type="Proteomes" id="UP000789524">
    <property type="component" value="Unassembled WGS sequence"/>
</dbReference>
<dbReference type="AlphaFoldDB" id="A0A8J2MWC6"/>
<gene>
    <name evidence="1" type="ORF">DCHRY22_LOCUS169</name>
</gene>
<name>A0A8J2MWC6_9NEOP</name>
<evidence type="ECO:0000313" key="2">
    <source>
        <dbReference type="Proteomes" id="UP000789524"/>
    </source>
</evidence>
<evidence type="ECO:0000313" key="1">
    <source>
        <dbReference type="EMBL" id="CAG9557919.1"/>
    </source>
</evidence>
<proteinExistence type="predicted"/>
<dbReference type="OrthoDB" id="7402257at2759"/>